<proteinExistence type="predicted"/>
<gene>
    <name evidence="1" type="ORF">S12H4_01676</name>
</gene>
<evidence type="ECO:0000313" key="1">
    <source>
        <dbReference type="EMBL" id="GAI63210.1"/>
    </source>
</evidence>
<reference evidence="1" key="1">
    <citation type="journal article" date="2014" name="Front. Microbiol.">
        <title>High frequency of phylogenetically diverse reductive dehalogenase-homologous genes in deep subseafloor sedimentary metagenomes.</title>
        <authorList>
            <person name="Kawai M."/>
            <person name="Futagami T."/>
            <person name="Toyoda A."/>
            <person name="Takaki Y."/>
            <person name="Nishi S."/>
            <person name="Hori S."/>
            <person name="Arai W."/>
            <person name="Tsubouchi T."/>
            <person name="Morono Y."/>
            <person name="Uchiyama I."/>
            <person name="Ito T."/>
            <person name="Fujiyama A."/>
            <person name="Inagaki F."/>
            <person name="Takami H."/>
        </authorList>
    </citation>
    <scope>NUCLEOTIDE SEQUENCE</scope>
    <source>
        <strain evidence="1">Expedition CK06-06</strain>
    </source>
</reference>
<dbReference type="Gene3D" id="3.20.20.140">
    <property type="entry name" value="Metal-dependent hydrolases"/>
    <property type="match status" value="1"/>
</dbReference>
<name>X1RJ61_9ZZZZ</name>
<dbReference type="SUPFAM" id="SSF51338">
    <property type="entry name" value="Composite domain of metallo-dependent hydrolases"/>
    <property type="match status" value="1"/>
</dbReference>
<evidence type="ECO:0008006" key="2">
    <source>
        <dbReference type="Google" id="ProtNLM"/>
    </source>
</evidence>
<accession>X1RJ61</accession>
<dbReference type="EMBL" id="BARW01000354">
    <property type="protein sequence ID" value="GAI63210.1"/>
    <property type="molecule type" value="Genomic_DNA"/>
</dbReference>
<feature type="non-terminal residue" evidence="1">
    <location>
        <position position="182"/>
    </location>
</feature>
<sequence length="182" mass="20621">MLDILIKNGKIYNGLGGKPYKKNIGIKDDRIEIITSNKPPAHKLIDAIDLAISPGFIDMHSHTDFSIKDNPKAESKVMQGITTEVVGMCGFSPAPTNGNYFNDLMDYFTNTITLSKEEKLQWHWKNLYEFYEEIEKKGISVNLAPLLGYGTLRVAYSGFSKTPNTLLPEQQKKILYQIEKEM</sequence>
<protein>
    <recommendedName>
        <fullName evidence="2">Amidohydrolase 3 domain-containing protein</fullName>
    </recommendedName>
</protein>
<comment type="caution">
    <text evidence="1">The sequence shown here is derived from an EMBL/GenBank/DDBJ whole genome shotgun (WGS) entry which is preliminary data.</text>
</comment>
<dbReference type="GO" id="GO:0016810">
    <property type="term" value="F:hydrolase activity, acting on carbon-nitrogen (but not peptide) bonds"/>
    <property type="evidence" value="ECO:0007669"/>
    <property type="project" value="InterPro"/>
</dbReference>
<dbReference type="AlphaFoldDB" id="X1RJ61"/>
<organism evidence="1">
    <name type="scientific">marine sediment metagenome</name>
    <dbReference type="NCBI Taxonomy" id="412755"/>
    <lineage>
        <taxon>unclassified sequences</taxon>
        <taxon>metagenomes</taxon>
        <taxon>ecological metagenomes</taxon>
    </lineage>
</organism>
<dbReference type="InterPro" id="IPR011059">
    <property type="entry name" value="Metal-dep_hydrolase_composite"/>
</dbReference>